<sequence length="425" mass="50117">MAEKLSITDKKIKEYIEDRNLSQKRINEYNLIFSEYKKVIKKILKKEDVNYTYLIKQAKKEQQKPFRDIKGKIMYIDIPERSIAEYLKAYKNYLTHETTNKQITIKNKISSIRTFYDDYEIQLPKNFKFDPPLPIRVKKGDIPTIEDVGKGVRVAKSLRDKAINVFVFSSGMRLSDVAPITMYDFLQSTEKYHNGSIENLLKKDPENIIPTWDFIPEKTKKKGNLCITFNTTECVEYVFEYLEERIEKELPIEDDTALFRSNVYPNFFDPNSLGKIFTRINKYHFQNKKDNLDKSFYRAHNLRKLFLSIARNKNSDANSKLDEESKIDIVSVLGGHKPPGSTIKEVYEYADVDIFKQYYEGLLPFLSIRDNKSHNYKSDDVIKMEKRFEVERNARIEAESRAINAEAMAREANRKIDDFLRNFHE</sequence>
<dbReference type="InterPro" id="IPR011010">
    <property type="entry name" value="DNA_brk_join_enz"/>
</dbReference>
<dbReference type="SUPFAM" id="SSF56349">
    <property type="entry name" value="DNA breaking-rejoining enzymes"/>
    <property type="match status" value="1"/>
</dbReference>
<protein>
    <recommendedName>
        <fullName evidence="3">Tyr recombinase domain-containing protein</fullName>
    </recommendedName>
</protein>
<reference evidence="4" key="1">
    <citation type="submission" date="2019-08" db="EMBL/GenBank/DDBJ databases">
        <authorList>
            <person name="Kucharzyk K."/>
            <person name="Murdoch R.W."/>
            <person name="Higgins S."/>
            <person name="Loffler F."/>
        </authorList>
    </citation>
    <scope>NUCLEOTIDE SEQUENCE</scope>
</reference>
<proteinExistence type="predicted"/>
<feature type="domain" description="Tyr recombinase" evidence="3">
    <location>
        <begin position="138"/>
        <end position="360"/>
    </location>
</feature>
<evidence type="ECO:0000313" key="4">
    <source>
        <dbReference type="EMBL" id="MPL61895.1"/>
    </source>
</evidence>
<dbReference type="GO" id="GO:0003677">
    <property type="term" value="F:DNA binding"/>
    <property type="evidence" value="ECO:0007669"/>
    <property type="project" value="InterPro"/>
</dbReference>
<gene>
    <name evidence="4" type="ORF">SDC9_07484</name>
</gene>
<keyword evidence="1" id="KW-0233">DNA recombination</keyword>
<dbReference type="EMBL" id="VSSQ01000016">
    <property type="protein sequence ID" value="MPL61895.1"/>
    <property type="molecule type" value="Genomic_DNA"/>
</dbReference>
<dbReference type="InterPro" id="IPR002104">
    <property type="entry name" value="Integrase_catalytic"/>
</dbReference>
<comment type="caution">
    <text evidence="4">The sequence shown here is derived from an EMBL/GenBank/DDBJ whole genome shotgun (WGS) entry which is preliminary data.</text>
</comment>
<accession>A0A644T4N8</accession>
<evidence type="ECO:0000259" key="3">
    <source>
        <dbReference type="PROSITE" id="PS51898"/>
    </source>
</evidence>
<dbReference type="PROSITE" id="PS51898">
    <property type="entry name" value="TYR_RECOMBINASE"/>
    <property type="match status" value="1"/>
</dbReference>
<keyword evidence="2" id="KW-0175">Coiled coil</keyword>
<organism evidence="4">
    <name type="scientific">bioreactor metagenome</name>
    <dbReference type="NCBI Taxonomy" id="1076179"/>
    <lineage>
        <taxon>unclassified sequences</taxon>
        <taxon>metagenomes</taxon>
        <taxon>ecological metagenomes</taxon>
    </lineage>
</organism>
<dbReference type="Gene3D" id="1.10.443.10">
    <property type="entry name" value="Intergrase catalytic core"/>
    <property type="match status" value="1"/>
</dbReference>
<dbReference type="GO" id="GO:0015074">
    <property type="term" value="P:DNA integration"/>
    <property type="evidence" value="ECO:0007669"/>
    <property type="project" value="InterPro"/>
</dbReference>
<dbReference type="InterPro" id="IPR013762">
    <property type="entry name" value="Integrase-like_cat_sf"/>
</dbReference>
<name>A0A644T4N8_9ZZZZ</name>
<feature type="coiled-coil region" evidence="2">
    <location>
        <begin position="395"/>
        <end position="422"/>
    </location>
</feature>
<dbReference type="AlphaFoldDB" id="A0A644T4N8"/>
<evidence type="ECO:0000256" key="2">
    <source>
        <dbReference type="SAM" id="Coils"/>
    </source>
</evidence>
<evidence type="ECO:0000256" key="1">
    <source>
        <dbReference type="ARBA" id="ARBA00023172"/>
    </source>
</evidence>
<dbReference type="GO" id="GO:0006310">
    <property type="term" value="P:DNA recombination"/>
    <property type="evidence" value="ECO:0007669"/>
    <property type="project" value="UniProtKB-KW"/>
</dbReference>